<gene>
    <name evidence="1" type="ORF">CQR46_0927</name>
</gene>
<dbReference type="AlphaFoldDB" id="A0A2N3QHI9"/>
<reference evidence="1 2" key="1">
    <citation type="submission" date="2017-10" db="EMBL/GenBank/DDBJ databases">
        <title>Bifidobacterium genomics.</title>
        <authorList>
            <person name="Lugli G.A."/>
            <person name="Milani C."/>
            <person name="Mancabelli L."/>
        </authorList>
    </citation>
    <scope>NUCLEOTIDE SEQUENCE [LARGE SCALE GENOMIC DNA]</scope>
    <source>
        <strain evidence="1 2">1524B</strain>
    </source>
</reference>
<protein>
    <submittedName>
        <fullName evidence="1">Uncharacterized protein</fullName>
    </submittedName>
</protein>
<dbReference type="Proteomes" id="UP000233730">
    <property type="component" value="Unassembled WGS sequence"/>
</dbReference>
<comment type="caution">
    <text evidence="1">The sequence shown here is derived from an EMBL/GenBank/DDBJ whole genome shotgun (WGS) entry which is preliminary data.</text>
</comment>
<evidence type="ECO:0000313" key="2">
    <source>
        <dbReference type="Proteomes" id="UP000233730"/>
    </source>
</evidence>
<dbReference type="EMBL" id="PCGZ01000005">
    <property type="protein sequence ID" value="PKU90732.1"/>
    <property type="molecule type" value="Genomic_DNA"/>
</dbReference>
<name>A0A2N3QHI9_9BIFI</name>
<proteinExistence type="predicted"/>
<organism evidence="1 2">
    <name type="scientific">Bifidobacterium pseudolongum subsp. globosum</name>
    <dbReference type="NCBI Taxonomy" id="1690"/>
    <lineage>
        <taxon>Bacteria</taxon>
        <taxon>Bacillati</taxon>
        <taxon>Actinomycetota</taxon>
        <taxon>Actinomycetes</taxon>
        <taxon>Bifidobacteriales</taxon>
        <taxon>Bifidobacteriaceae</taxon>
        <taxon>Bifidobacterium</taxon>
    </lineage>
</organism>
<evidence type="ECO:0000313" key="1">
    <source>
        <dbReference type="EMBL" id="PKU90732.1"/>
    </source>
</evidence>
<dbReference type="RefSeq" id="WP_101429824.1">
    <property type="nucleotide sequence ID" value="NZ_PCGZ01000005.1"/>
</dbReference>
<sequence length="76" mass="8336">MTHLDTATLNTVRARLQDRLTDLDYEAKTLGSSPTLGAMLIQQMEITRIIATIIDPLAEQAQAQAVPKPSDMKGKK</sequence>
<accession>A0A2N3QHI9</accession>